<proteinExistence type="predicted"/>
<feature type="transmembrane region" description="Helical" evidence="2">
    <location>
        <begin position="160"/>
        <end position="181"/>
    </location>
</feature>
<reference evidence="4 5" key="1">
    <citation type="submission" date="2010-12" db="EMBL/GenBank/DDBJ databases">
        <title>Complete sequence of Desulfurispirillum indicum S5.</title>
        <authorList>
            <consortium name="US DOE Joint Genome Institute"/>
            <person name="Lucas S."/>
            <person name="Copeland A."/>
            <person name="Lapidus A."/>
            <person name="Cheng J.-F."/>
            <person name="Goodwin L."/>
            <person name="Pitluck S."/>
            <person name="Chertkov O."/>
            <person name="Held B."/>
            <person name="Detter J.C."/>
            <person name="Han C."/>
            <person name="Tapia R."/>
            <person name="Land M."/>
            <person name="Hauser L."/>
            <person name="Kyrpides N."/>
            <person name="Ivanova N."/>
            <person name="Mikhailova N."/>
            <person name="Haggblom M."/>
            <person name="Rauschenbach I."/>
            <person name="Bini E."/>
            <person name="Woyke T."/>
        </authorList>
    </citation>
    <scope>NUCLEOTIDE SEQUENCE [LARGE SCALE GENOMIC DNA]</scope>
    <source>
        <strain evidence="5">ATCC BAA-1389 / DSM 22839 / S5</strain>
    </source>
</reference>
<dbReference type="InParanoid" id="E6W465"/>
<dbReference type="PANTHER" id="PTHR43849">
    <property type="entry name" value="BLL3936 PROTEIN"/>
    <property type="match status" value="1"/>
</dbReference>
<organism evidence="4 5">
    <name type="scientific">Desulfurispirillum indicum (strain ATCC BAA-1389 / DSM 22839 / S5)</name>
    <dbReference type="NCBI Taxonomy" id="653733"/>
    <lineage>
        <taxon>Bacteria</taxon>
        <taxon>Pseudomonadati</taxon>
        <taxon>Chrysiogenota</taxon>
        <taxon>Chrysiogenia</taxon>
        <taxon>Chrysiogenales</taxon>
        <taxon>Chrysiogenaceae</taxon>
        <taxon>Desulfurispirillum</taxon>
    </lineage>
</organism>
<dbReference type="InterPro" id="IPR010656">
    <property type="entry name" value="DctM"/>
</dbReference>
<dbReference type="OrthoDB" id="9759894at2"/>
<feature type="transmembrane region" description="Helical" evidence="2">
    <location>
        <begin position="551"/>
        <end position="571"/>
    </location>
</feature>
<feature type="transmembrane region" description="Helical" evidence="2">
    <location>
        <begin position="491"/>
        <end position="510"/>
    </location>
</feature>
<dbReference type="AlphaFoldDB" id="E6W465"/>
<feature type="transmembrane region" description="Helical" evidence="2">
    <location>
        <begin position="461"/>
        <end position="484"/>
    </location>
</feature>
<accession>E6W465</accession>
<feature type="transmembrane region" description="Helical" evidence="2">
    <location>
        <begin position="377"/>
        <end position="410"/>
    </location>
</feature>
<feature type="transmembrane region" description="Helical" evidence="2">
    <location>
        <begin position="625"/>
        <end position="653"/>
    </location>
</feature>
<dbReference type="InterPro" id="IPR011853">
    <property type="entry name" value="TRAP_DctM-Dct_fused"/>
</dbReference>
<evidence type="ECO:0000313" key="4">
    <source>
        <dbReference type="EMBL" id="ADU67029.1"/>
    </source>
</evidence>
<dbReference type="NCBIfam" id="TIGR02123">
    <property type="entry name" value="TRAP_fused"/>
    <property type="match status" value="1"/>
</dbReference>
<name>E6W465_DESIS</name>
<dbReference type="KEGG" id="din:Selin_2313"/>
<feature type="transmembrane region" description="Helical" evidence="2">
    <location>
        <begin position="45"/>
        <end position="66"/>
    </location>
</feature>
<protein>
    <submittedName>
        <fullName evidence="4">TRAP transporter, 4TM/12TM fusion protein</fullName>
    </submittedName>
</protein>
<sequence length="677" mass="72665">MSDKTPKDAQFRAETPGGAAPESGRLNLEINEEIELSAQRNIEGWLGKTIAIAAAVISALHIYSLVFYPIDPWVFRVFHVMTLSVLGFLLLPGWSSASKAKPNLVDWTFAIASVVVGVYIIQNYQILMFRMGVLPTKLDFYMSIVGAFLVLEIARRASGWALPILSAVFIGYSFAGPHLPGVLNHRGYSMERFFTYIYGLDGVFSVPISISSKYIIIFIIFSSFLTVSGVGRYFVEWAFSVSGHLRGGPAKVAILASALMGTINGTSAGNAVATGSLTIPLMRKVGYKPRFAAATEAVASTGGQIMPPVMGAGVFIMAEMTGIPFQHIMIAGILPALLYFASAYFMVDKEASKLGLMGVPRHMLPPLGEVMKKVYMFLPIVILFGMLMMGMSVIRSGFFAIIAALVISWVNKENRMGPHRVFKALEAGAKGTIQLMAVCAAAGIIMGVIALTGIGLKFSSLLLGIAGTSEFMAMFFAMCIAIILGMGMPTTAAYAVAASVVAPGLISMGIEPLLAHFFVFYFACVSAITPPVALASYAASAISGSDPMKTGYTSFRLGIAAYIVPFMFFYAPDLLMNEAMMELAGSGPLDVVLRFGTAMLGIFALASAVQSWFFGKVDRWQQPLLLAGAFLLVSPNHLLDLSGLAILVALYALQRFVLNRRQSGKPQAVAEDQPQAN</sequence>
<dbReference type="Pfam" id="PF06808">
    <property type="entry name" value="DctM"/>
    <property type="match status" value="1"/>
</dbReference>
<feature type="transmembrane region" description="Helical" evidence="2">
    <location>
        <begin position="431"/>
        <end position="455"/>
    </location>
</feature>
<dbReference type="eggNOG" id="COG4666">
    <property type="taxonomic scope" value="Bacteria"/>
</dbReference>
<keyword evidence="2" id="KW-0812">Transmembrane</keyword>
<keyword evidence="2" id="KW-1133">Transmembrane helix</keyword>
<dbReference type="EMBL" id="CP002432">
    <property type="protein sequence ID" value="ADU67029.1"/>
    <property type="molecule type" value="Genomic_DNA"/>
</dbReference>
<feature type="transmembrane region" description="Helical" evidence="2">
    <location>
        <begin position="327"/>
        <end position="347"/>
    </location>
</feature>
<feature type="region of interest" description="Disordered" evidence="1">
    <location>
        <begin position="1"/>
        <end position="23"/>
    </location>
</feature>
<keyword evidence="5" id="KW-1185">Reference proteome</keyword>
<gene>
    <name evidence="4" type="ordered locus">Selin_2313</name>
</gene>
<feature type="transmembrane region" description="Helical" evidence="2">
    <location>
        <begin position="516"/>
        <end position="539"/>
    </location>
</feature>
<dbReference type="RefSeq" id="WP_013506903.1">
    <property type="nucleotide sequence ID" value="NC_014836.1"/>
</dbReference>
<evidence type="ECO:0000256" key="1">
    <source>
        <dbReference type="SAM" id="MobiDB-lite"/>
    </source>
</evidence>
<keyword evidence="2" id="KW-0472">Membrane</keyword>
<dbReference type="PANTHER" id="PTHR43849:SF2">
    <property type="entry name" value="BLL3936 PROTEIN"/>
    <property type="match status" value="1"/>
</dbReference>
<feature type="transmembrane region" description="Helical" evidence="2">
    <location>
        <begin position="73"/>
        <end position="95"/>
    </location>
</feature>
<dbReference type="STRING" id="653733.Selin_2313"/>
<dbReference type="HOGENOM" id="CLU_007041_3_0_0"/>
<feature type="domain" description="TRAP C4-dicarboxylate transport system permease DctM subunit" evidence="3">
    <location>
        <begin position="146"/>
        <end position="578"/>
    </location>
</feature>
<evidence type="ECO:0000313" key="5">
    <source>
        <dbReference type="Proteomes" id="UP000002572"/>
    </source>
</evidence>
<feature type="transmembrane region" description="Helical" evidence="2">
    <location>
        <begin position="591"/>
        <end position="613"/>
    </location>
</feature>
<dbReference type="Proteomes" id="UP000002572">
    <property type="component" value="Chromosome"/>
</dbReference>
<evidence type="ECO:0000259" key="3">
    <source>
        <dbReference type="Pfam" id="PF06808"/>
    </source>
</evidence>
<feature type="transmembrane region" description="Helical" evidence="2">
    <location>
        <begin position="107"/>
        <end position="126"/>
    </location>
</feature>
<evidence type="ECO:0000256" key="2">
    <source>
        <dbReference type="SAM" id="Phobius"/>
    </source>
</evidence>
<feature type="compositionally biased region" description="Basic and acidic residues" evidence="1">
    <location>
        <begin position="1"/>
        <end position="11"/>
    </location>
</feature>